<gene>
    <name evidence="1" type="ORF">KSZ_13040</name>
</gene>
<reference evidence="1 2" key="1">
    <citation type="journal article" date="2021" name="Int. J. Syst. Evol. Microbiol.">
        <title>Reticulibacter mediterranei gen. nov., sp. nov., within the new family Reticulibacteraceae fam. nov., and Ktedonospora formicarum gen. nov., sp. nov., Ktedonobacter robiniae sp. nov., Dictyobacter formicarum sp. nov. and Dictyobacter arantiisoli sp. nov., belonging to the class Ktedonobacteria.</title>
        <authorList>
            <person name="Yabe S."/>
            <person name="Zheng Y."/>
            <person name="Wang C.M."/>
            <person name="Sakai Y."/>
            <person name="Abe K."/>
            <person name="Yokota A."/>
            <person name="Donadio S."/>
            <person name="Cavaletti L."/>
            <person name="Monciardini P."/>
        </authorList>
    </citation>
    <scope>NUCLEOTIDE SEQUENCE [LARGE SCALE GENOMIC DNA]</scope>
    <source>
        <strain evidence="1 2">SOSP1-9</strain>
    </source>
</reference>
<sequence>MPPIEQQAGLAEEYGIDTLLYCRDFWALRRRILNKDVVEYKETSGLFAITHWCERNRRALNHQSHLALIPIDQLFSGCGNIFISAKAVCEQAIEKPALISSSQYNLEPAEPKRKIPVSEWPSIFRRIVENQEPLRKVAGDYGVSYETVRRIVQMMNPRGKEVSKQ</sequence>
<proteinExistence type="predicted"/>
<organism evidence="1 2">
    <name type="scientific">Dictyobacter formicarum</name>
    <dbReference type="NCBI Taxonomy" id="2778368"/>
    <lineage>
        <taxon>Bacteria</taxon>
        <taxon>Bacillati</taxon>
        <taxon>Chloroflexota</taxon>
        <taxon>Ktedonobacteria</taxon>
        <taxon>Ktedonobacterales</taxon>
        <taxon>Dictyobacteraceae</taxon>
        <taxon>Dictyobacter</taxon>
    </lineage>
</organism>
<keyword evidence="2" id="KW-1185">Reference proteome</keyword>
<dbReference type="EMBL" id="BNJJ01000003">
    <property type="protein sequence ID" value="GHO83298.1"/>
    <property type="molecule type" value="Genomic_DNA"/>
</dbReference>
<protein>
    <recommendedName>
        <fullName evidence="3">Resolvase HTH domain-containing protein</fullName>
    </recommendedName>
</protein>
<evidence type="ECO:0000313" key="1">
    <source>
        <dbReference type="EMBL" id="GHO83298.1"/>
    </source>
</evidence>
<name>A0ABQ3VD22_9CHLR</name>
<dbReference type="Proteomes" id="UP000635565">
    <property type="component" value="Unassembled WGS sequence"/>
</dbReference>
<accession>A0ABQ3VD22</accession>
<evidence type="ECO:0000313" key="2">
    <source>
        <dbReference type="Proteomes" id="UP000635565"/>
    </source>
</evidence>
<evidence type="ECO:0008006" key="3">
    <source>
        <dbReference type="Google" id="ProtNLM"/>
    </source>
</evidence>
<comment type="caution">
    <text evidence="1">The sequence shown here is derived from an EMBL/GenBank/DDBJ whole genome shotgun (WGS) entry which is preliminary data.</text>
</comment>